<dbReference type="PANTHER" id="PTHR12715">
    <property type="entry name" value="TRANSPORTER, DRUG/METABOLITE EXPORTER FAMILY"/>
    <property type="match status" value="1"/>
</dbReference>
<protein>
    <recommendedName>
        <fullName evidence="2">EamA domain-containing protein</fullName>
    </recommendedName>
</protein>
<feature type="domain" description="EamA" evidence="2">
    <location>
        <begin position="5"/>
        <end position="93"/>
    </location>
</feature>
<dbReference type="InterPro" id="IPR037185">
    <property type="entry name" value="EmrE-like"/>
</dbReference>
<evidence type="ECO:0000259" key="2">
    <source>
        <dbReference type="Pfam" id="PF00892"/>
    </source>
</evidence>
<keyword evidence="1" id="KW-1133">Transmembrane helix</keyword>
<reference evidence="3" key="1">
    <citation type="submission" date="2019-08" db="EMBL/GenBank/DDBJ databases">
        <authorList>
            <person name="Kucharzyk K."/>
            <person name="Murdoch R.W."/>
            <person name="Higgins S."/>
            <person name="Loffler F."/>
        </authorList>
    </citation>
    <scope>NUCLEOTIDE SEQUENCE</scope>
</reference>
<gene>
    <name evidence="3" type="ORF">SDC9_174657</name>
</gene>
<accession>A0A645GMX4</accession>
<proteinExistence type="predicted"/>
<dbReference type="Pfam" id="PF00892">
    <property type="entry name" value="EamA"/>
    <property type="match status" value="1"/>
</dbReference>
<keyword evidence="1" id="KW-0472">Membrane</keyword>
<feature type="transmembrane region" description="Helical" evidence="1">
    <location>
        <begin position="52"/>
        <end position="72"/>
    </location>
</feature>
<dbReference type="SUPFAM" id="SSF103481">
    <property type="entry name" value="Multidrug resistance efflux transporter EmrE"/>
    <property type="match status" value="1"/>
</dbReference>
<feature type="transmembrane region" description="Helical" evidence="1">
    <location>
        <begin position="78"/>
        <end position="95"/>
    </location>
</feature>
<dbReference type="InterPro" id="IPR000620">
    <property type="entry name" value="EamA_dom"/>
</dbReference>
<dbReference type="InterPro" id="IPR052756">
    <property type="entry name" value="Alkyne_AA_exporter"/>
</dbReference>
<organism evidence="3">
    <name type="scientific">bioreactor metagenome</name>
    <dbReference type="NCBI Taxonomy" id="1076179"/>
    <lineage>
        <taxon>unclassified sequences</taxon>
        <taxon>metagenomes</taxon>
        <taxon>ecological metagenomes</taxon>
    </lineage>
</organism>
<dbReference type="AlphaFoldDB" id="A0A645GMX4"/>
<keyword evidence="1" id="KW-0812">Transmembrane</keyword>
<evidence type="ECO:0000256" key="1">
    <source>
        <dbReference type="SAM" id="Phobius"/>
    </source>
</evidence>
<comment type="caution">
    <text evidence="3">The sequence shown here is derived from an EMBL/GenBank/DDBJ whole genome shotgun (WGS) entry which is preliminary data.</text>
</comment>
<dbReference type="EMBL" id="VSSQ01077044">
    <property type="protein sequence ID" value="MPN27229.1"/>
    <property type="molecule type" value="Genomic_DNA"/>
</dbReference>
<name>A0A645GMX4_9ZZZZ</name>
<dbReference type="GO" id="GO:0016020">
    <property type="term" value="C:membrane"/>
    <property type="evidence" value="ECO:0007669"/>
    <property type="project" value="InterPro"/>
</dbReference>
<feature type="transmembrane region" description="Helical" evidence="1">
    <location>
        <begin position="20"/>
        <end position="40"/>
    </location>
</feature>
<sequence length="113" mass="12149">MFLVFLPQAIEEIATAPLSSLLAVLFMGIFPSAIGFLLWTKALSLATQIGDVTNFMFVTPLLSTLLAILLIGEFPDTGTIWGGMTILLGVAIFNNRHHFSMSAKPVAEGLAPR</sequence>
<evidence type="ECO:0000313" key="3">
    <source>
        <dbReference type="EMBL" id="MPN27229.1"/>
    </source>
</evidence>
<dbReference type="PANTHER" id="PTHR12715:SF4">
    <property type="entry name" value="EAMA DOMAIN-CONTAINING PROTEIN"/>
    <property type="match status" value="1"/>
</dbReference>